<dbReference type="AlphaFoldDB" id="A0A553PIX7"/>
<gene>
    <name evidence="2" type="ORF">DNTS_005780</name>
</gene>
<evidence type="ECO:0000313" key="3">
    <source>
        <dbReference type="Proteomes" id="UP000316079"/>
    </source>
</evidence>
<organism evidence="2 3">
    <name type="scientific">Danionella cerebrum</name>
    <dbReference type="NCBI Taxonomy" id="2873325"/>
    <lineage>
        <taxon>Eukaryota</taxon>
        <taxon>Metazoa</taxon>
        <taxon>Chordata</taxon>
        <taxon>Craniata</taxon>
        <taxon>Vertebrata</taxon>
        <taxon>Euteleostomi</taxon>
        <taxon>Actinopterygii</taxon>
        <taxon>Neopterygii</taxon>
        <taxon>Teleostei</taxon>
        <taxon>Ostariophysi</taxon>
        <taxon>Cypriniformes</taxon>
        <taxon>Danionidae</taxon>
        <taxon>Danioninae</taxon>
        <taxon>Danionella</taxon>
    </lineage>
</organism>
<evidence type="ECO:0000313" key="2">
    <source>
        <dbReference type="EMBL" id="TRY77632.1"/>
    </source>
</evidence>
<reference evidence="2 3" key="1">
    <citation type="journal article" date="2019" name="Sci. Data">
        <title>Hybrid genome assembly and annotation of Danionella translucida.</title>
        <authorList>
            <person name="Kadobianskyi M."/>
            <person name="Schulze L."/>
            <person name="Schuelke M."/>
            <person name="Judkewitz B."/>
        </authorList>
    </citation>
    <scope>NUCLEOTIDE SEQUENCE [LARGE SCALE GENOMIC DNA]</scope>
    <source>
        <strain evidence="2 3">Bolton</strain>
    </source>
</reference>
<feature type="non-terminal residue" evidence="2">
    <location>
        <position position="101"/>
    </location>
</feature>
<evidence type="ECO:0000256" key="1">
    <source>
        <dbReference type="SAM" id="MobiDB-lite"/>
    </source>
</evidence>
<feature type="region of interest" description="Disordered" evidence="1">
    <location>
        <begin position="69"/>
        <end position="101"/>
    </location>
</feature>
<protein>
    <submittedName>
        <fullName evidence="2">Uncharacterized protein</fullName>
    </submittedName>
</protein>
<sequence>MTIHPSKGFPSSIRIDCVKSSTHVSVIPKPQLTLKHSGWEPMCLCLEEAEKSEKGRTFESCYKCSSMAQNGTAENGDSRDASITPPPLPQPLKISQVPHTK</sequence>
<accession>A0A553PIX7</accession>
<dbReference type="EMBL" id="SRMA01026679">
    <property type="protein sequence ID" value="TRY77632.1"/>
    <property type="molecule type" value="Genomic_DNA"/>
</dbReference>
<comment type="caution">
    <text evidence="2">The sequence shown here is derived from an EMBL/GenBank/DDBJ whole genome shotgun (WGS) entry which is preliminary data.</text>
</comment>
<dbReference type="Proteomes" id="UP000316079">
    <property type="component" value="Unassembled WGS sequence"/>
</dbReference>
<proteinExistence type="predicted"/>
<keyword evidence="3" id="KW-1185">Reference proteome</keyword>
<name>A0A553PIX7_9TELE</name>